<sequence>MSITHEYLRKYSYNRWKNSSRPIQEITQKKKEDDPYFAEAQYETHEQFQKLNPEIQVSQEYPEENQLVVSNQIQQSNSYDPNHALSNTQIINKSQKHNIFQPIPNCNLIHQPLTIQNLKGNNFVIKEQFNIRIDPTTQNKINKSIQLDEKSLKQQVVPQMPQNQYLFLQTNQISQYIEISQQVDEQNELKEVNQDFEEQEIPPASKQEFQLRSDLQSSNPKYEAEEQHFPQVVPMDVDFNKEEYLKIIDDYIEFIKITEYTDVQLIEHEILRLQHISSQQQFMLRIDPLIISMLFEQIPNNPYKQESSIPYKQMDYADLYDVLKNYKSQLEQDLYIPELSDFMHHQLSQQTLNFLAIKRQQIQWNPSLFQALQRSRNELIAIFSIYNQIKIPDIVLFDQDIDAFKIQVKQVGSNQINIFQHLFKKYKEKTLKKLKDLKVSNQQINKNKSTLVKSKYEYQNQNHAFQNQLEEFRDKIIEYQNKQPIDFKQAMSLIKKFNNIQQFYIQIKQQERILQDQGVSYVPIVFNQEQEIMKIFDLMYINLKQEILKTKTLLTLPLGEFAWEHHLQQEQEALNKINRRFSLLNQFYEQSVQKYQTEYQFIRHLKKGQKIMTDNINVLVQYLDIKKIIHDQKISMFSYPKLHLQQITIQSLNYHDLIVQTNNRVIAIQQLNQYQFIEGLNQILSQDNYPSVELSLLKIKNQLNSLKFSKLIQDEINLLHTYIAQALCYFPKNLIEIFAQTNTYEEIELKLGNIEQFEALENGNYESQSKELFEMFKTFFESKIQNQFDEIFIQLSEMSKEQIYDWNPLRLAKRIDLLYEYQRSDIETNQYVKKELVEQIIDYPDLRYLFQEARSLFKQIRELLEGEQDLEKTNQSILSLILDFEAPEGIDSTLIDLKPLERFHRSFKKFDKYTQLKNEIINLGQILQQEYSQYLQCCQSKINKLVDCIELKINTLDKEILDNILFKPLHMNTPVPIYELYTLLNYRYSDFQSIQISKFENNQQKNIILFSQKLNQHFDEDIDIVLEVVYDKSKVRDVGIYVDQQLCFQCE</sequence>
<evidence type="ECO:0000313" key="2">
    <source>
        <dbReference type="EMBL" id="CAD8209040.1"/>
    </source>
</evidence>
<dbReference type="OMA" id="MSITHEY"/>
<dbReference type="AlphaFoldDB" id="A0A8S1Y613"/>
<dbReference type="EMBL" id="CAJJDP010000148">
    <property type="protein sequence ID" value="CAD8209040.1"/>
    <property type="molecule type" value="Genomic_DNA"/>
</dbReference>
<accession>A0A8S1Y613</accession>
<reference evidence="2" key="1">
    <citation type="submission" date="2021-01" db="EMBL/GenBank/DDBJ databases">
        <authorList>
            <consortium name="Genoscope - CEA"/>
            <person name="William W."/>
        </authorList>
    </citation>
    <scope>NUCLEOTIDE SEQUENCE</scope>
</reference>
<keyword evidence="1" id="KW-0175">Coiled coil</keyword>
<dbReference type="Proteomes" id="UP000683925">
    <property type="component" value="Unassembled WGS sequence"/>
</dbReference>
<evidence type="ECO:0000313" key="3">
    <source>
        <dbReference type="Proteomes" id="UP000683925"/>
    </source>
</evidence>
<keyword evidence="3" id="KW-1185">Reference proteome</keyword>
<feature type="coiled-coil region" evidence="1">
    <location>
        <begin position="427"/>
        <end position="482"/>
    </location>
</feature>
<comment type="caution">
    <text evidence="2">The sequence shown here is derived from an EMBL/GenBank/DDBJ whole genome shotgun (WGS) entry which is preliminary data.</text>
</comment>
<organism evidence="2 3">
    <name type="scientific">Paramecium octaurelia</name>
    <dbReference type="NCBI Taxonomy" id="43137"/>
    <lineage>
        <taxon>Eukaryota</taxon>
        <taxon>Sar</taxon>
        <taxon>Alveolata</taxon>
        <taxon>Ciliophora</taxon>
        <taxon>Intramacronucleata</taxon>
        <taxon>Oligohymenophorea</taxon>
        <taxon>Peniculida</taxon>
        <taxon>Parameciidae</taxon>
        <taxon>Paramecium</taxon>
    </lineage>
</organism>
<protein>
    <submittedName>
        <fullName evidence="2">Uncharacterized protein</fullName>
    </submittedName>
</protein>
<name>A0A8S1Y613_PAROT</name>
<proteinExistence type="predicted"/>
<evidence type="ECO:0000256" key="1">
    <source>
        <dbReference type="SAM" id="Coils"/>
    </source>
</evidence>
<gene>
    <name evidence="2" type="ORF">POCTA_138.1.T1460015</name>
</gene>
<dbReference type="OrthoDB" id="296151at2759"/>